<dbReference type="Proteomes" id="UP000325529">
    <property type="component" value="Chromosome"/>
</dbReference>
<reference evidence="3 4" key="1">
    <citation type="submission" date="2017-09" db="EMBL/GenBank/DDBJ databases">
        <authorList>
            <person name="Lee N."/>
            <person name="Cho B.-K."/>
        </authorList>
    </citation>
    <scope>NUCLEOTIDE SEQUENCE [LARGE SCALE GENOMIC DNA]</scope>
    <source>
        <strain evidence="3 4">ATCC 12853</strain>
    </source>
</reference>
<evidence type="ECO:0000313" key="4">
    <source>
        <dbReference type="Proteomes" id="UP000325529"/>
    </source>
</evidence>
<dbReference type="Pfam" id="PF00195">
    <property type="entry name" value="Chal_sti_synt_N"/>
    <property type="match status" value="1"/>
</dbReference>
<feature type="domain" description="Chalcone/stilbene synthase N-terminal" evidence="2">
    <location>
        <begin position="1"/>
        <end position="84"/>
    </location>
</feature>
<dbReference type="InterPro" id="IPR001099">
    <property type="entry name" value="Chalcone/stilbene_synt_N"/>
</dbReference>
<name>A0A5J6GPM4_STRKN</name>
<dbReference type="PANTHER" id="PTHR11877">
    <property type="entry name" value="HYDROXYMETHYLGLUTARYL-COA SYNTHASE"/>
    <property type="match status" value="1"/>
</dbReference>
<dbReference type="Gene3D" id="3.40.47.10">
    <property type="match status" value="1"/>
</dbReference>
<dbReference type="GO" id="GO:0016747">
    <property type="term" value="F:acyltransferase activity, transferring groups other than amino-acyl groups"/>
    <property type="evidence" value="ECO:0007669"/>
    <property type="project" value="InterPro"/>
</dbReference>
<keyword evidence="4" id="KW-1185">Reference proteome</keyword>
<evidence type="ECO:0000313" key="3">
    <source>
        <dbReference type="EMBL" id="QEU96933.1"/>
    </source>
</evidence>
<dbReference type="OrthoDB" id="4334218at2"/>
<accession>A0A5J6GPM4</accession>
<evidence type="ECO:0000259" key="2">
    <source>
        <dbReference type="Pfam" id="PF00195"/>
    </source>
</evidence>
<dbReference type="SUPFAM" id="SSF53901">
    <property type="entry name" value="Thiolase-like"/>
    <property type="match status" value="1"/>
</dbReference>
<dbReference type="GO" id="GO:0030639">
    <property type="term" value="P:polyketide biosynthetic process"/>
    <property type="evidence" value="ECO:0007669"/>
    <property type="project" value="TreeGrafter"/>
</dbReference>
<sequence>MATAAAHDAIKAAALGPADVDCIITSHSTTPATPGLDAHIVNELHLRPDVLRIPATQLGCVGGAHALAWATQLVDRMPGLRVLWSSRRRCPPCTRATRTITRASSTGSSSVTGRVPASSLRIRARHAWTSAAVGSRWSPTRRTPTP</sequence>
<dbReference type="PANTHER" id="PTHR11877:SF46">
    <property type="entry name" value="TYPE III POLYKETIDE SYNTHASE A"/>
    <property type="match status" value="1"/>
</dbReference>
<dbReference type="AlphaFoldDB" id="A0A5J6GPM4"/>
<protein>
    <recommendedName>
        <fullName evidence="2">Chalcone/stilbene synthase N-terminal domain-containing protein</fullName>
    </recommendedName>
</protein>
<dbReference type="InterPro" id="IPR016039">
    <property type="entry name" value="Thiolase-like"/>
</dbReference>
<dbReference type="InterPro" id="IPR011141">
    <property type="entry name" value="Polyketide_synthase_type-III"/>
</dbReference>
<organism evidence="3 4">
    <name type="scientific">Streptomyces kanamyceticus</name>
    <dbReference type="NCBI Taxonomy" id="1967"/>
    <lineage>
        <taxon>Bacteria</taxon>
        <taxon>Bacillati</taxon>
        <taxon>Actinomycetota</taxon>
        <taxon>Actinomycetes</taxon>
        <taxon>Kitasatosporales</taxon>
        <taxon>Streptomycetaceae</taxon>
        <taxon>Streptomyces</taxon>
    </lineage>
</organism>
<dbReference type="EMBL" id="CP023699">
    <property type="protein sequence ID" value="QEU96933.1"/>
    <property type="molecule type" value="Genomic_DNA"/>
</dbReference>
<keyword evidence="1" id="KW-0808">Transferase</keyword>
<proteinExistence type="predicted"/>
<dbReference type="KEGG" id="ska:CP970_43740"/>
<gene>
    <name evidence="3" type="ORF">CP970_43740</name>
</gene>
<evidence type="ECO:0000256" key="1">
    <source>
        <dbReference type="ARBA" id="ARBA00022679"/>
    </source>
</evidence>